<evidence type="ECO:0008006" key="3">
    <source>
        <dbReference type="Google" id="ProtNLM"/>
    </source>
</evidence>
<dbReference type="SUPFAM" id="SSF158682">
    <property type="entry name" value="TerB-like"/>
    <property type="match status" value="1"/>
</dbReference>
<name>A0A927F8E1_9BACT</name>
<protein>
    <recommendedName>
        <fullName evidence="3">Co-chaperone DjlA N-terminal domain-containing protein</fullName>
    </recommendedName>
</protein>
<dbReference type="RefSeq" id="WP_191617482.1">
    <property type="nucleotide sequence ID" value="NZ_JACYFG010000036.1"/>
</dbReference>
<dbReference type="EMBL" id="JACYFG010000036">
    <property type="protein sequence ID" value="MBD5780377.1"/>
    <property type="molecule type" value="Genomic_DNA"/>
</dbReference>
<evidence type="ECO:0000313" key="1">
    <source>
        <dbReference type="EMBL" id="MBD5780377.1"/>
    </source>
</evidence>
<dbReference type="InterPro" id="IPR029024">
    <property type="entry name" value="TerB-like"/>
</dbReference>
<gene>
    <name evidence="1" type="ORF">IEN85_12825</name>
</gene>
<reference evidence="1" key="1">
    <citation type="submission" date="2020-09" db="EMBL/GenBank/DDBJ databases">
        <title>Pelagicoccus enzymogenes sp. nov. with an EPS production, isolated from marine sediment.</title>
        <authorList>
            <person name="Feng X."/>
        </authorList>
    </citation>
    <scope>NUCLEOTIDE SEQUENCE</scope>
    <source>
        <strain evidence="1">NFK12</strain>
    </source>
</reference>
<dbReference type="AlphaFoldDB" id="A0A927F8E1"/>
<organism evidence="1 2">
    <name type="scientific">Pelagicoccus enzymogenes</name>
    <dbReference type="NCBI Taxonomy" id="2773457"/>
    <lineage>
        <taxon>Bacteria</taxon>
        <taxon>Pseudomonadati</taxon>
        <taxon>Verrucomicrobiota</taxon>
        <taxon>Opitutia</taxon>
        <taxon>Puniceicoccales</taxon>
        <taxon>Pelagicoccaceae</taxon>
        <taxon>Pelagicoccus</taxon>
    </lineage>
</organism>
<proteinExistence type="predicted"/>
<accession>A0A927F8E1</accession>
<comment type="caution">
    <text evidence="1">The sequence shown here is derived from an EMBL/GenBank/DDBJ whole genome shotgun (WGS) entry which is preliminary data.</text>
</comment>
<keyword evidence="2" id="KW-1185">Reference proteome</keyword>
<dbReference type="Proteomes" id="UP000622317">
    <property type="component" value="Unassembled WGS sequence"/>
</dbReference>
<evidence type="ECO:0000313" key="2">
    <source>
        <dbReference type="Proteomes" id="UP000622317"/>
    </source>
</evidence>
<dbReference type="Gene3D" id="1.10.3680.10">
    <property type="entry name" value="TerB-like"/>
    <property type="match status" value="1"/>
</dbReference>
<sequence>MSLFSFLFPNKPEETSSWSQTQREALVDLLYLSIYIDNHLSLVEEKKVEDELKKADWDGLHSSSLYAQAAINRARDAKSNVRIKSEYLANIAERLDEKKITALEALDAVLSSDGTDKKEAAFLKEVRSAFKL</sequence>